<dbReference type="EMBL" id="SRZC01000025">
    <property type="protein sequence ID" value="TGX80523.1"/>
    <property type="molecule type" value="Genomic_DNA"/>
</dbReference>
<accession>A0AC61QMC6</accession>
<name>A0AC61QMC6_9BACT</name>
<gene>
    <name evidence="1" type="ORF">E5358_12770</name>
</gene>
<proteinExistence type="predicted"/>
<evidence type="ECO:0000313" key="1">
    <source>
        <dbReference type="EMBL" id="TGX80523.1"/>
    </source>
</evidence>
<protein>
    <submittedName>
        <fullName evidence="1">Uncharacterized protein</fullName>
    </submittedName>
</protein>
<organism evidence="1 2">
    <name type="scientific">Palleniella muris</name>
    <dbReference type="NCBI Taxonomy" id="3038145"/>
    <lineage>
        <taxon>Bacteria</taxon>
        <taxon>Pseudomonadati</taxon>
        <taxon>Bacteroidota</taxon>
        <taxon>Bacteroidia</taxon>
        <taxon>Bacteroidales</taxon>
        <taxon>Prevotellaceae</taxon>
        <taxon>Palleniella</taxon>
    </lineage>
</organism>
<keyword evidence="2" id="KW-1185">Reference proteome</keyword>
<comment type="caution">
    <text evidence="1">The sequence shown here is derived from an EMBL/GenBank/DDBJ whole genome shotgun (WGS) entry which is preliminary data.</text>
</comment>
<sequence length="98" mass="11368">MDRTAIFIAQNFKTIVSCIGVVLAFYIQYQINMVRVTQLENELVKMHAQLDSQYQKLDAIKLDKSVFEATTKQWASMSQDIREIRTTLEGILQSEHDK</sequence>
<dbReference type="Proteomes" id="UP000308886">
    <property type="component" value="Unassembled WGS sequence"/>
</dbReference>
<evidence type="ECO:0000313" key="2">
    <source>
        <dbReference type="Proteomes" id="UP000308886"/>
    </source>
</evidence>
<reference evidence="1" key="1">
    <citation type="submission" date="2019-04" db="EMBL/GenBank/DDBJ databases">
        <title>Microbes associate with the intestines of laboratory mice.</title>
        <authorList>
            <person name="Navarre W."/>
            <person name="Wong E."/>
            <person name="Huang K."/>
            <person name="Tropini C."/>
            <person name="Ng K."/>
            <person name="Yu B."/>
        </authorList>
    </citation>
    <scope>NUCLEOTIDE SEQUENCE</scope>
    <source>
        <strain evidence="1">NM73_A23</strain>
    </source>
</reference>